<proteinExistence type="predicted"/>
<sequence>MHVCYIDYGVDLKITQRHIKRHEASSLSMIILSNTFPSFIFSISSNSPPVSHILAQWGHDSKMTPKTQRLMSPPGFF</sequence>
<comment type="caution">
    <text evidence="1">The sequence shown here is derived from an EMBL/GenBank/DDBJ whole genome shotgun (WGS) entry which is preliminary data.</text>
</comment>
<dbReference type="Proteomes" id="UP000037696">
    <property type="component" value="Unassembled WGS sequence"/>
</dbReference>
<dbReference type="AlphaFoldDB" id="A0A0M9WG80"/>
<organism evidence="1 2">
    <name type="scientific">Penicillium nordicum</name>
    <dbReference type="NCBI Taxonomy" id="229535"/>
    <lineage>
        <taxon>Eukaryota</taxon>
        <taxon>Fungi</taxon>
        <taxon>Dikarya</taxon>
        <taxon>Ascomycota</taxon>
        <taxon>Pezizomycotina</taxon>
        <taxon>Eurotiomycetes</taxon>
        <taxon>Eurotiomycetidae</taxon>
        <taxon>Eurotiales</taxon>
        <taxon>Aspergillaceae</taxon>
        <taxon>Penicillium</taxon>
    </lineage>
</organism>
<protein>
    <submittedName>
        <fullName evidence="1">Uncharacterized protein</fullName>
    </submittedName>
</protein>
<reference evidence="1 2" key="1">
    <citation type="submission" date="2015-08" db="EMBL/GenBank/DDBJ databases">
        <title>Genome sequencing of Penicillium nordicum.</title>
        <authorList>
            <person name="Nguyen H.D."/>
            <person name="Seifert K.A."/>
        </authorList>
    </citation>
    <scope>NUCLEOTIDE SEQUENCE [LARGE SCALE GENOMIC DNA]</scope>
    <source>
        <strain evidence="1 2">DAOMC 185683</strain>
    </source>
</reference>
<name>A0A0M9WG80_9EURO</name>
<dbReference type="EMBL" id="LHQQ01000075">
    <property type="protein sequence ID" value="KOS43689.1"/>
    <property type="molecule type" value="Genomic_DNA"/>
</dbReference>
<evidence type="ECO:0000313" key="1">
    <source>
        <dbReference type="EMBL" id="KOS43689.1"/>
    </source>
</evidence>
<gene>
    <name evidence="1" type="ORF">ACN38_g5382</name>
</gene>
<evidence type="ECO:0000313" key="2">
    <source>
        <dbReference type="Proteomes" id="UP000037696"/>
    </source>
</evidence>
<keyword evidence="2" id="KW-1185">Reference proteome</keyword>
<accession>A0A0M9WG80</accession>